<dbReference type="Proteomes" id="UP000708208">
    <property type="component" value="Unassembled WGS sequence"/>
</dbReference>
<name>A0A8J2KBL3_9HEXA</name>
<comment type="caution">
    <text evidence="1">The sequence shown here is derived from an EMBL/GenBank/DDBJ whole genome shotgun (WGS) entry which is preliminary data.</text>
</comment>
<accession>A0A8J2KBL3</accession>
<organism evidence="1 2">
    <name type="scientific">Allacma fusca</name>
    <dbReference type="NCBI Taxonomy" id="39272"/>
    <lineage>
        <taxon>Eukaryota</taxon>
        <taxon>Metazoa</taxon>
        <taxon>Ecdysozoa</taxon>
        <taxon>Arthropoda</taxon>
        <taxon>Hexapoda</taxon>
        <taxon>Collembola</taxon>
        <taxon>Symphypleona</taxon>
        <taxon>Sminthuridae</taxon>
        <taxon>Allacma</taxon>
    </lineage>
</organism>
<sequence>MDKQLLLEIAFKHSSFRRKGQSGYNAMMCLFWEAMNVDVKYTENIKFDLCPHCFHQILQFYDLNDACVIMEKRIHCLTRKIINKVIGGVEKLEKDDLPTLDVHDKIVKKYGTKPIAENADDNGIKFEYEFECRLLDTVIESKVSSK</sequence>
<protein>
    <submittedName>
        <fullName evidence="1">Uncharacterized protein</fullName>
    </submittedName>
</protein>
<gene>
    <name evidence="1" type="ORF">AFUS01_LOCUS12029</name>
</gene>
<proteinExistence type="predicted"/>
<dbReference type="EMBL" id="CAJVCH010093590">
    <property type="protein sequence ID" value="CAG7722919.1"/>
    <property type="molecule type" value="Genomic_DNA"/>
</dbReference>
<evidence type="ECO:0000313" key="1">
    <source>
        <dbReference type="EMBL" id="CAG7722919.1"/>
    </source>
</evidence>
<keyword evidence="2" id="KW-1185">Reference proteome</keyword>
<dbReference type="AlphaFoldDB" id="A0A8J2KBL3"/>
<feature type="non-terminal residue" evidence="1">
    <location>
        <position position="146"/>
    </location>
</feature>
<evidence type="ECO:0000313" key="2">
    <source>
        <dbReference type="Proteomes" id="UP000708208"/>
    </source>
</evidence>
<reference evidence="1" key="1">
    <citation type="submission" date="2021-06" db="EMBL/GenBank/DDBJ databases">
        <authorList>
            <person name="Hodson N. C."/>
            <person name="Mongue J. A."/>
            <person name="Jaron S. K."/>
        </authorList>
    </citation>
    <scope>NUCLEOTIDE SEQUENCE</scope>
</reference>